<dbReference type="PANTHER" id="PTHR24193:SF121">
    <property type="entry name" value="ADA2A-CONTAINING COMPLEX COMPONENT 3, ISOFORM D"/>
    <property type="match status" value="1"/>
</dbReference>
<evidence type="ECO:0000256" key="2">
    <source>
        <dbReference type="ARBA" id="ARBA00023043"/>
    </source>
</evidence>
<feature type="repeat" description="ANK" evidence="3">
    <location>
        <begin position="39"/>
        <end position="71"/>
    </location>
</feature>
<accession>A0A7W2E038</accession>
<dbReference type="EMBL" id="JACERG010000022">
    <property type="protein sequence ID" value="MBA5225932.1"/>
    <property type="molecule type" value="Genomic_DNA"/>
</dbReference>
<dbReference type="PANTHER" id="PTHR24193">
    <property type="entry name" value="ANKYRIN REPEAT PROTEIN"/>
    <property type="match status" value="1"/>
</dbReference>
<evidence type="ECO:0000256" key="1">
    <source>
        <dbReference type="ARBA" id="ARBA00022737"/>
    </source>
</evidence>
<dbReference type="InterPro" id="IPR036770">
    <property type="entry name" value="Ankyrin_rpt-contain_sf"/>
</dbReference>
<proteinExistence type="predicted"/>
<dbReference type="InterPro" id="IPR002110">
    <property type="entry name" value="Ankyrin_rpt"/>
</dbReference>
<dbReference type="Pfam" id="PF00023">
    <property type="entry name" value="Ank"/>
    <property type="match status" value="1"/>
</dbReference>
<dbReference type="InterPro" id="IPR050663">
    <property type="entry name" value="Ankyrin-SOCS_Box"/>
</dbReference>
<dbReference type="Proteomes" id="UP000587608">
    <property type="component" value="Unassembled WGS sequence"/>
</dbReference>
<evidence type="ECO:0000313" key="5">
    <source>
        <dbReference type="Proteomes" id="UP000587608"/>
    </source>
</evidence>
<keyword evidence="1" id="KW-0677">Repeat</keyword>
<evidence type="ECO:0000256" key="3">
    <source>
        <dbReference type="PROSITE-ProRule" id="PRU00023"/>
    </source>
</evidence>
<dbReference type="Gene3D" id="1.25.40.20">
    <property type="entry name" value="Ankyrin repeat-containing domain"/>
    <property type="match status" value="1"/>
</dbReference>
<comment type="caution">
    <text evidence="4">The sequence shown here is derived from an EMBL/GenBank/DDBJ whole genome shotgun (WGS) entry which is preliminary data.</text>
</comment>
<dbReference type="SMART" id="SM00248">
    <property type="entry name" value="ANK"/>
    <property type="match status" value="4"/>
</dbReference>
<dbReference type="PROSITE" id="PS50297">
    <property type="entry name" value="ANK_REP_REGION"/>
    <property type="match status" value="3"/>
</dbReference>
<gene>
    <name evidence="4" type="ORF">H1X69_31690</name>
</gene>
<sequence length="226" mass="23716">MESNDIARMLRQAAASGNSQQVAEMLASGASIDLCEAGVSRTALDQAVWNNHPEVVRILLAAGADPDIEIGEYGETTALRYAAPRGMHEVARHLLDAGANPDGRVGVDQSTPLILAAAQGDVEMVQLLLDRGASPNLTAEPQLVEGLARKIATSTKSSPLSSAAGSGHLETVRLLLARGARPDDEVLESVMTGMARAEVGSAVRHPGSPREFALVREAIEQARKLA</sequence>
<name>A0A7W2E038_9ACTN</name>
<feature type="repeat" description="ANK" evidence="3">
    <location>
        <begin position="108"/>
        <end position="140"/>
    </location>
</feature>
<dbReference type="Pfam" id="PF12796">
    <property type="entry name" value="Ank_2"/>
    <property type="match status" value="2"/>
</dbReference>
<organism evidence="4 5">
    <name type="scientific">Streptomyces griseoaurantiacus</name>
    <dbReference type="NCBI Taxonomy" id="68213"/>
    <lineage>
        <taxon>Bacteria</taxon>
        <taxon>Bacillati</taxon>
        <taxon>Actinomycetota</taxon>
        <taxon>Actinomycetes</taxon>
        <taxon>Kitasatosporales</taxon>
        <taxon>Streptomycetaceae</taxon>
        <taxon>Streptomyces</taxon>
        <taxon>Streptomyces aurantiacus group</taxon>
    </lineage>
</organism>
<dbReference type="GeneID" id="96785489"/>
<dbReference type="SUPFAM" id="SSF48403">
    <property type="entry name" value="Ankyrin repeat"/>
    <property type="match status" value="1"/>
</dbReference>
<protein>
    <submittedName>
        <fullName evidence="4">Ankyrin repeat domain-containing protein</fullName>
    </submittedName>
</protein>
<dbReference type="PROSITE" id="PS50088">
    <property type="entry name" value="ANK_REPEAT"/>
    <property type="match status" value="3"/>
</dbReference>
<dbReference type="GO" id="GO:0000976">
    <property type="term" value="F:transcription cis-regulatory region binding"/>
    <property type="evidence" value="ECO:0007669"/>
    <property type="project" value="TreeGrafter"/>
</dbReference>
<evidence type="ECO:0000313" key="4">
    <source>
        <dbReference type="EMBL" id="MBA5225932.1"/>
    </source>
</evidence>
<reference evidence="4 5" key="1">
    <citation type="submission" date="2020-07" db="EMBL/GenBank/DDBJ databases">
        <title>Differential regulation of undecylprodigiosin biosynthesis in the yeast-scavenging Streptomyces strain MBK6.</title>
        <authorList>
            <person name="Baral B."/>
            <person name="Siitonen V."/>
            <person name="Laughlin M."/>
            <person name="Yamada K."/>
            <person name="Ilomaeki M."/>
            <person name="Metsae-Ketelae M."/>
            <person name="Niemi J."/>
        </authorList>
    </citation>
    <scope>NUCLEOTIDE SEQUENCE [LARGE SCALE GENOMIC DNA]</scope>
    <source>
        <strain evidence="4 5">MBK6</strain>
    </source>
</reference>
<dbReference type="RefSeq" id="WP_191854857.1">
    <property type="nucleotide sequence ID" value="NZ_CP108323.1"/>
</dbReference>
<keyword evidence="2 3" id="KW-0040">ANK repeat</keyword>
<feature type="repeat" description="ANK" evidence="3">
    <location>
        <begin position="155"/>
        <end position="183"/>
    </location>
</feature>
<dbReference type="AlphaFoldDB" id="A0A7W2E038"/>
<dbReference type="GO" id="GO:0045944">
    <property type="term" value="P:positive regulation of transcription by RNA polymerase II"/>
    <property type="evidence" value="ECO:0007669"/>
    <property type="project" value="TreeGrafter"/>
</dbReference>